<accession>A0AA37XHM9</accession>
<dbReference type="AlphaFoldDB" id="A0AA37XHM9"/>
<dbReference type="PANTHER" id="PTHR43236:SF1">
    <property type="entry name" value="BLL7220 PROTEIN"/>
    <property type="match status" value="1"/>
</dbReference>
<proteinExistence type="predicted"/>
<dbReference type="InterPro" id="IPR010359">
    <property type="entry name" value="IrrE_HExxH"/>
</dbReference>
<keyword evidence="4" id="KW-1185">Reference proteome</keyword>
<dbReference type="EMBL" id="BSUM01000001">
    <property type="protein sequence ID" value="GMA33542.1"/>
    <property type="molecule type" value="Genomic_DNA"/>
</dbReference>
<organism evidence="2 4">
    <name type="scientific">Litorihabitans aurantiacus</name>
    <dbReference type="NCBI Taxonomy" id="1930061"/>
    <lineage>
        <taxon>Bacteria</taxon>
        <taxon>Bacillati</taxon>
        <taxon>Actinomycetota</taxon>
        <taxon>Actinomycetes</taxon>
        <taxon>Micrococcales</taxon>
        <taxon>Beutenbergiaceae</taxon>
        <taxon>Litorihabitans</taxon>
    </lineage>
</organism>
<sequence>MLVKDKARQDAREVLDETWSAGYPVDPERIATHLGIIVRRTYLEDGVSGLLRVEPGRDAEIFVSATDTEQRQRFTIAHELGHYWERTSRGDTDFNIVERRGGKYDLHEFYADEFAGALLMPEHQVRDLVNGGAGLARLVREFDLSVPAVRKRLDNLAIKL</sequence>
<dbReference type="RefSeq" id="WP_284252822.1">
    <property type="nucleotide sequence ID" value="NZ_BSUM01000001.1"/>
</dbReference>
<evidence type="ECO:0000313" key="4">
    <source>
        <dbReference type="Proteomes" id="UP001157161"/>
    </source>
</evidence>
<evidence type="ECO:0000259" key="1">
    <source>
        <dbReference type="Pfam" id="PF06114"/>
    </source>
</evidence>
<dbReference type="EMBL" id="BSUM01000002">
    <property type="protein sequence ID" value="GMA33606.1"/>
    <property type="molecule type" value="Genomic_DNA"/>
</dbReference>
<gene>
    <name evidence="2" type="ORF">GCM10025875_35340</name>
    <name evidence="3" type="ORF">GCM10025875_35980</name>
</gene>
<dbReference type="Proteomes" id="UP001157161">
    <property type="component" value="Unassembled WGS sequence"/>
</dbReference>
<dbReference type="Gene3D" id="1.10.10.2910">
    <property type="match status" value="1"/>
</dbReference>
<reference evidence="2" key="2">
    <citation type="submission" date="2023-02" db="EMBL/GenBank/DDBJ databases">
        <authorList>
            <person name="Sun Q."/>
            <person name="Mori K."/>
        </authorList>
    </citation>
    <scope>NUCLEOTIDE SEQUENCE</scope>
    <source>
        <strain evidence="2">NBRC 112290</strain>
    </source>
</reference>
<evidence type="ECO:0000313" key="2">
    <source>
        <dbReference type="EMBL" id="GMA33542.1"/>
    </source>
</evidence>
<comment type="caution">
    <text evidence="2">The sequence shown here is derived from an EMBL/GenBank/DDBJ whole genome shotgun (WGS) entry which is preliminary data.</text>
</comment>
<dbReference type="InterPro" id="IPR052345">
    <property type="entry name" value="Rad_response_metalloprotease"/>
</dbReference>
<dbReference type="Pfam" id="PF06114">
    <property type="entry name" value="Peptidase_M78"/>
    <property type="match status" value="1"/>
</dbReference>
<protein>
    <recommendedName>
        <fullName evidence="1">IrrE N-terminal-like domain-containing protein</fullName>
    </recommendedName>
</protein>
<feature type="domain" description="IrrE N-terminal-like" evidence="1">
    <location>
        <begin position="32"/>
        <end position="153"/>
    </location>
</feature>
<name>A0AA37XHM9_9MICO</name>
<reference evidence="2" key="1">
    <citation type="journal article" date="2014" name="Int. J. Syst. Evol. Microbiol.">
        <title>Complete genome sequence of Corynebacterium casei LMG S-19264T (=DSM 44701T), isolated from a smear-ripened cheese.</title>
        <authorList>
            <consortium name="US DOE Joint Genome Institute (JGI-PGF)"/>
            <person name="Walter F."/>
            <person name="Albersmeier A."/>
            <person name="Kalinowski J."/>
            <person name="Ruckert C."/>
        </authorList>
    </citation>
    <scope>NUCLEOTIDE SEQUENCE</scope>
    <source>
        <strain evidence="2">NBRC 112290</strain>
    </source>
</reference>
<evidence type="ECO:0000313" key="3">
    <source>
        <dbReference type="EMBL" id="GMA33606.1"/>
    </source>
</evidence>
<dbReference type="PANTHER" id="PTHR43236">
    <property type="entry name" value="ANTITOXIN HIGA1"/>
    <property type="match status" value="1"/>
</dbReference>